<feature type="region of interest" description="Disordered" evidence="4">
    <location>
        <begin position="577"/>
        <end position="616"/>
    </location>
</feature>
<dbReference type="PANTHER" id="PTHR23086">
    <property type="entry name" value="PHOSPHATIDYLINOSITOL-4-PHOSPHATE 5-KINASE"/>
    <property type="match status" value="1"/>
</dbReference>
<evidence type="ECO:0000256" key="4">
    <source>
        <dbReference type="SAM" id="MobiDB-lite"/>
    </source>
</evidence>
<dbReference type="AlphaFoldDB" id="A0A833S922"/>
<keyword evidence="3" id="KW-0418">Kinase</keyword>
<reference evidence="6" key="1">
    <citation type="submission" date="2019-11" db="EMBL/GenBank/DDBJ databases">
        <title>The nuclear and mitochondrial genomes of Frieseomelitta varia - a highly eusocial stingless bee (Meliponini) with a permanently sterile worker caste.</title>
        <authorList>
            <person name="Freitas F.C.P."/>
            <person name="Lourenco A.P."/>
            <person name="Nunes F.M.F."/>
            <person name="Paschoal A.R."/>
            <person name="Abreu F.C.P."/>
            <person name="Barbin F.O."/>
            <person name="Bataglia L."/>
            <person name="Cardoso-Junior C.A.M."/>
            <person name="Cervoni M.S."/>
            <person name="Silva S.R."/>
            <person name="Dalarmi F."/>
            <person name="Del Lama M.A."/>
            <person name="Depintor T.S."/>
            <person name="Ferreira K.M."/>
            <person name="Goria P.S."/>
            <person name="Jaskot M.C."/>
            <person name="Lago D.C."/>
            <person name="Luna-Lucena D."/>
            <person name="Moda L.M."/>
            <person name="Nascimento L."/>
            <person name="Pedrino M."/>
            <person name="Rabico F.O."/>
            <person name="Sanches F.C."/>
            <person name="Santos D.E."/>
            <person name="Santos C.G."/>
            <person name="Vieira J."/>
            <person name="Lopes T.F."/>
            <person name="Barchuk A.R."/>
            <person name="Hartfelder K."/>
            <person name="Simoes Z.L.P."/>
            <person name="Bitondi M.M.G."/>
            <person name="Pinheiro D.G."/>
        </authorList>
    </citation>
    <scope>NUCLEOTIDE SEQUENCE</scope>
    <source>
        <strain evidence="6">USP_RPSP 00005682</strain>
        <tissue evidence="6">Whole individual</tissue>
    </source>
</reference>
<protein>
    <recommendedName>
        <fullName evidence="5">PIPK domain-containing protein</fullName>
    </recommendedName>
</protein>
<dbReference type="SUPFAM" id="SSF56104">
    <property type="entry name" value="SAICAR synthase-like"/>
    <property type="match status" value="1"/>
</dbReference>
<dbReference type="Gene3D" id="3.30.810.10">
    <property type="entry name" value="2-Layer Sandwich"/>
    <property type="match status" value="1"/>
</dbReference>
<dbReference type="GO" id="GO:0046854">
    <property type="term" value="P:phosphatidylinositol phosphate biosynthetic process"/>
    <property type="evidence" value="ECO:0007669"/>
    <property type="project" value="TreeGrafter"/>
</dbReference>
<evidence type="ECO:0000313" key="7">
    <source>
        <dbReference type="Proteomes" id="UP000655588"/>
    </source>
</evidence>
<accession>A0A833S922</accession>
<feature type="compositionally biased region" description="Pro residues" evidence="4">
    <location>
        <begin position="674"/>
        <end position="691"/>
    </location>
</feature>
<feature type="compositionally biased region" description="Polar residues" evidence="4">
    <location>
        <begin position="840"/>
        <end position="860"/>
    </location>
</feature>
<dbReference type="SMART" id="SM00330">
    <property type="entry name" value="PIPKc"/>
    <property type="match status" value="1"/>
</dbReference>
<name>A0A833S922_9HYME</name>
<evidence type="ECO:0000256" key="2">
    <source>
        <dbReference type="ARBA" id="ARBA00022490"/>
    </source>
</evidence>
<feature type="region of interest" description="Disordered" evidence="4">
    <location>
        <begin position="413"/>
        <end position="435"/>
    </location>
</feature>
<dbReference type="GO" id="GO:0005524">
    <property type="term" value="F:ATP binding"/>
    <property type="evidence" value="ECO:0007669"/>
    <property type="project" value="UniProtKB-UniRule"/>
</dbReference>
<feature type="compositionally biased region" description="Low complexity" evidence="4">
    <location>
        <begin position="710"/>
        <end position="731"/>
    </location>
</feature>
<comment type="subcellular location">
    <subcellularLocation>
        <location evidence="1">Cytoplasm</location>
    </subcellularLocation>
</comment>
<dbReference type="InterPro" id="IPR027483">
    <property type="entry name" value="PInositol-4-P-4/5-kinase_C_sf"/>
</dbReference>
<feature type="region of interest" description="Disordered" evidence="4">
    <location>
        <begin position="362"/>
        <end position="386"/>
    </location>
</feature>
<dbReference type="CDD" id="cd17301">
    <property type="entry name" value="PIPKc_PIP5KI"/>
    <property type="match status" value="1"/>
</dbReference>
<evidence type="ECO:0000259" key="5">
    <source>
        <dbReference type="PROSITE" id="PS51455"/>
    </source>
</evidence>
<feature type="compositionally biased region" description="Polar residues" evidence="4">
    <location>
        <begin position="597"/>
        <end position="616"/>
    </location>
</feature>
<organism evidence="6 7">
    <name type="scientific">Frieseomelitta varia</name>
    <dbReference type="NCBI Taxonomy" id="561572"/>
    <lineage>
        <taxon>Eukaryota</taxon>
        <taxon>Metazoa</taxon>
        <taxon>Ecdysozoa</taxon>
        <taxon>Arthropoda</taxon>
        <taxon>Hexapoda</taxon>
        <taxon>Insecta</taxon>
        <taxon>Pterygota</taxon>
        <taxon>Neoptera</taxon>
        <taxon>Endopterygota</taxon>
        <taxon>Hymenoptera</taxon>
        <taxon>Apocrita</taxon>
        <taxon>Aculeata</taxon>
        <taxon>Apoidea</taxon>
        <taxon>Anthophila</taxon>
        <taxon>Apidae</taxon>
        <taxon>Frieseomelitta</taxon>
    </lineage>
</organism>
<feature type="region of interest" description="Disordered" evidence="4">
    <location>
        <begin position="628"/>
        <end position="757"/>
    </location>
</feature>
<dbReference type="GO" id="GO:0005737">
    <property type="term" value="C:cytoplasm"/>
    <property type="evidence" value="ECO:0007669"/>
    <property type="project" value="UniProtKB-SubCell"/>
</dbReference>
<keyword evidence="3" id="KW-0808">Transferase</keyword>
<keyword evidence="7" id="KW-1185">Reference proteome</keyword>
<dbReference type="GO" id="GO:0016308">
    <property type="term" value="F:1-phosphatidylinositol-4-phosphate 5-kinase activity"/>
    <property type="evidence" value="ECO:0007669"/>
    <property type="project" value="TreeGrafter"/>
</dbReference>
<keyword evidence="3" id="KW-0547">Nucleotide-binding</keyword>
<dbReference type="Pfam" id="PF01504">
    <property type="entry name" value="PIP5K"/>
    <property type="match status" value="1"/>
</dbReference>
<gene>
    <name evidence="6" type="ORF">E2986_12192</name>
</gene>
<comment type="caution">
    <text evidence="6">The sequence shown here is derived from an EMBL/GenBank/DDBJ whole genome shotgun (WGS) entry which is preliminary data.</text>
</comment>
<dbReference type="Gene3D" id="3.30.800.10">
    <property type="entry name" value="Phosphatidylinositol Phosphate Kinase II Beta"/>
    <property type="match status" value="1"/>
</dbReference>
<evidence type="ECO:0000256" key="3">
    <source>
        <dbReference type="PROSITE-ProRule" id="PRU00781"/>
    </source>
</evidence>
<dbReference type="InterPro" id="IPR002498">
    <property type="entry name" value="PInositol-4-P-4/5-kinase_core"/>
</dbReference>
<feature type="compositionally biased region" description="Polar residues" evidence="4">
    <location>
        <begin position="48"/>
        <end position="60"/>
    </location>
</feature>
<dbReference type="PANTHER" id="PTHR23086:SF101">
    <property type="entry name" value="LP03320P-RELATED"/>
    <property type="match status" value="1"/>
</dbReference>
<feature type="region of interest" description="Disordered" evidence="4">
    <location>
        <begin position="21"/>
        <end position="73"/>
    </location>
</feature>
<dbReference type="InterPro" id="IPR023610">
    <property type="entry name" value="PInositol-4/5-P-5/4-kinase"/>
</dbReference>
<feature type="compositionally biased region" description="Basic and acidic residues" evidence="4">
    <location>
        <begin position="24"/>
        <end position="42"/>
    </location>
</feature>
<dbReference type="PROSITE" id="PS51455">
    <property type="entry name" value="PIPK"/>
    <property type="match status" value="1"/>
</dbReference>
<dbReference type="Proteomes" id="UP000655588">
    <property type="component" value="Unassembled WGS sequence"/>
</dbReference>
<dbReference type="GO" id="GO:0005886">
    <property type="term" value="C:plasma membrane"/>
    <property type="evidence" value="ECO:0007669"/>
    <property type="project" value="TreeGrafter"/>
</dbReference>
<dbReference type="EMBL" id="WNWW01000281">
    <property type="protein sequence ID" value="KAF3426980.1"/>
    <property type="molecule type" value="Genomic_DNA"/>
</dbReference>
<proteinExistence type="predicted"/>
<keyword evidence="3" id="KW-0067">ATP-binding</keyword>
<evidence type="ECO:0000256" key="1">
    <source>
        <dbReference type="ARBA" id="ARBA00004496"/>
    </source>
</evidence>
<dbReference type="FunFam" id="3.30.800.10:FF:000001">
    <property type="entry name" value="phosphatidylinositol 4-phosphate 5-kinase type-1 gamma"/>
    <property type="match status" value="1"/>
</dbReference>
<feature type="compositionally biased region" description="Polar residues" evidence="4">
    <location>
        <begin position="743"/>
        <end position="757"/>
    </location>
</feature>
<feature type="region of interest" description="Disordered" evidence="4">
    <location>
        <begin position="797"/>
        <end position="878"/>
    </location>
</feature>
<keyword evidence="2" id="KW-0963">Cytoplasm</keyword>
<feature type="domain" description="PIPK" evidence="5">
    <location>
        <begin position="94"/>
        <end position="497"/>
    </location>
</feature>
<sequence>MASGDNVDVIEVVETSFTGPVQATEDHLRPEQYADEDNKSTGDKVTAFDSSINQHGTTGPKTPVGVSRNKSERERKIGHRRVGVGGEITYKKIQTTQIMGSIQLGIQHAVGGLASKPERDLLMQDFMTVETTNFPSEGSNHTPAHHFSEFKFKNYAPIAFRYFRDLFGIQPDDFLMSMCSAPLRELSNPGASGSIFYLTDDDEFIIKTVQHKEGEFLQTLLPGYYMNLNQNPRTLLPKFFGLYCYRCNSKNVRLVAMNNLLPSSVKLHQKYDLKGSTYKRKASKSERSKSSPTYKDLDFMEHHPEGIFLEADTYSALVKTIQRDCRVLESFKIMDYSLLVGIHNLDQAAREKAQEQRLSASAEEEIGEVGGESAAFTQAEREREREDRIGASALNRSRSINRQRLVAHSTAMESIQAESEPIDEEDDVPSPGGIPARNARGERLLLFVGIIDILQSYRLKKKLEHTWKSMIHDGDTVSVHRPGFYAQRFQDFMAKTVFKKIPSPLKHSPSKRKSITRPLRPLDGDFDSTATLHDSYRHTTSHSPSFSVSVCPRLSVSLCLFIPTRSPLPLHAQPSWRSNPARFRPTPLGTAAGKKTVTPTDPAISTTSTVMSTGSAPIATSTPVNFASGPVSPPPLTLAAGPGPIPHQEQPVTTSAAKVTSYPAVLKGRTAASPPNPNLVPSGKIPPPVPPRGTGQSRTARSSEEHRGPATATSTSSMASSRGGTLPSTCSTPPPPFDDAVRSNDQTLASGGQLQQGAPTTILTSSLSSAQSKQNKVVHHVTLTKTYHDAVSISDVHLESSGSGSGSGGRETKSSLSVESGGSSRGGGGLTWTPPAGSAEGSTPTWTEGTPSFTESSSSGDAGCPTTPIRGSQRQDDGGRIVTTVEEALASLTTEMKETNDARNDFVEQRRSHSVYSQVRTSFKRASASHVSIMRSVQRVLKTLAVQVTL</sequence>
<evidence type="ECO:0000313" key="6">
    <source>
        <dbReference type="EMBL" id="KAF3426980.1"/>
    </source>
</evidence>
<dbReference type="InterPro" id="IPR027484">
    <property type="entry name" value="PInositol-4-P-5-kinase_N"/>
</dbReference>